<sequence length="785" mass="89958">MLLFHDAAGLQSPNKKKNQVEQKTPNSLQANLKAIFTRFDYDNKGTIVAEDLFPILDLFEREQGISLLDAEPKGLLNKFCQKNSDLELSAEDLHRLISQLSSPLNIRTPSKSPRISTPRSHSALGFVHPLSPLSSRKRTTPIISKTISTKKVAVSSLRRRSLSQSGFPSRLFFDKEERKLSPHFSNTSHSIIEEDNPGSVIYSRSLFLSDSADSLDSPRQLDMIDKIKTPKSARHYRDTIESWRERSYEASSWISSASEGDVSYEGLEGEKARLEFERDEDLSSLQISHLNRITVDLNKRLRQAEKSLNFSVHQHEDRISDLQHRIDDMHNELVIKKRDIQELKGHEKTHLAQINMLESEVVSVSRLLTHHKNMYSDLKRQCEEKKAENENFQQQLRYKEKELCEAEAELLTFASEQKKFQEERTTLEKHIARLENEVRFAQTLETEVNELQEENHYLRNVVENLRNDLDDAIKGIHNSSGRESEMHSYQRGENLHSELAPLLQKNSDQSKHTQIVPDSDQRENLDLNSTIKYANALVDENNFFKSQVDDATQKWMDALEQLQQAKSSVKEEREALLAEIEHLRNPIQVPVSHQDMITQCDLLSVTDSLVDASVQYEYPENLEEAIDTTPNAIAPCTTKLVVNLEEHQLLENSYQKLTKEFDSQKTIINELLTLNDSQAHTVSAASKYDTNTVGHTLGGHSQTLLKLIMYTLMIFVLGILSSIILSNLSFYTESTNALEDSYMDTSSWMTQVSNEIYHSNTSAFKFITQWFNIFSDDNDMVQIPT</sequence>
<feature type="transmembrane region" description="Helical" evidence="2">
    <location>
        <begin position="707"/>
        <end position="728"/>
    </location>
</feature>
<dbReference type="Proteomes" id="UP001479436">
    <property type="component" value="Unassembled WGS sequence"/>
</dbReference>
<dbReference type="EMBL" id="JASJQH010006880">
    <property type="protein sequence ID" value="KAK9729383.1"/>
    <property type="molecule type" value="Genomic_DNA"/>
</dbReference>
<keyword evidence="4" id="KW-1185">Reference proteome</keyword>
<accession>A0ABR2WBE2</accession>
<protein>
    <recommendedName>
        <fullName evidence="5">EF-hand domain-containing protein</fullName>
    </recommendedName>
</protein>
<gene>
    <name evidence="3" type="ORF">K7432_000266</name>
</gene>
<evidence type="ECO:0000256" key="1">
    <source>
        <dbReference type="SAM" id="Coils"/>
    </source>
</evidence>
<keyword evidence="2" id="KW-1133">Transmembrane helix</keyword>
<keyword evidence="2" id="KW-0472">Membrane</keyword>
<keyword evidence="2" id="KW-0812">Transmembrane</keyword>
<proteinExistence type="predicted"/>
<dbReference type="InterPro" id="IPR011992">
    <property type="entry name" value="EF-hand-dom_pair"/>
</dbReference>
<evidence type="ECO:0000313" key="4">
    <source>
        <dbReference type="Proteomes" id="UP001479436"/>
    </source>
</evidence>
<comment type="caution">
    <text evidence="3">The sequence shown here is derived from an EMBL/GenBank/DDBJ whole genome shotgun (WGS) entry which is preliminary data.</text>
</comment>
<evidence type="ECO:0000256" key="2">
    <source>
        <dbReference type="SAM" id="Phobius"/>
    </source>
</evidence>
<feature type="coiled-coil region" evidence="1">
    <location>
        <begin position="368"/>
        <end position="468"/>
    </location>
</feature>
<evidence type="ECO:0000313" key="3">
    <source>
        <dbReference type="EMBL" id="KAK9729383.1"/>
    </source>
</evidence>
<evidence type="ECO:0008006" key="5">
    <source>
        <dbReference type="Google" id="ProtNLM"/>
    </source>
</evidence>
<organism evidence="3 4">
    <name type="scientific">Basidiobolus ranarum</name>
    <dbReference type="NCBI Taxonomy" id="34480"/>
    <lineage>
        <taxon>Eukaryota</taxon>
        <taxon>Fungi</taxon>
        <taxon>Fungi incertae sedis</taxon>
        <taxon>Zoopagomycota</taxon>
        <taxon>Entomophthoromycotina</taxon>
        <taxon>Basidiobolomycetes</taxon>
        <taxon>Basidiobolales</taxon>
        <taxon>Basidiobolaceae</taxon>
        <taxon>Basidiobolus</taxon>
    </lineage>
</organism>
<dbReference type="SUPFAM" id="SSF47473">
    <property type="entry name" value="EF-hand"/>
    <property type="match status" value="1"/>
</dbReference>
<feature type="coiled-coil region" evidence="1">
    <location>
        <begin position="552"/>
        <end position="579"/>
    </location>
</feature>
<reference evidence="3 4" key="1">
    <citation type="submission" date="2023-04" db="EMBL/GenBank/DDBJ databases">
        <title>Genome of Basidiobolus ranarum AG-B5.</title>
        <authorList>
            <person name="Stajich J.E."/>
            <person name="Carter-House D."/>
            <person name="Gryganskyi A."/>
        </authorList>
    </citation>
    <scope>NUCLEOTIDE SEQUENCE [LARGE SCALE GENOMIC DNA]</scope>
    <source>
        <strain evidence="3 4">AG-B5</strain>
    </source>
</reference>
<name>A0ABR2WBE2_9FUNG</name>
<keyword evidence="1" id="KW-0175">Coiled coil</keyword>